<dbReference type="Proteomes" id="UP001060085">
    <property type="component" value="Linkage Group LG02"/>
</dbReference>
<dbReference type="EMBL" id="CM044702">
    <property type="protein sequence ID" value="KAI5677699.1"/>
    <property type="molecule type" value="Genomic_DNA"/>
</dbReference>
<name>A0ACC0BYP2_CATRO</name>
<proteinExistence type="predicted"/>
<evidence type="ECO:0000313" key="1">
    <source>
        <dbReference type="EMBL" id="KAI5677699.1"/>
    </source>
</evidence>
<gene>
    <name evidence="1" type="ORF">M9H77_08649</name>
</gene>
<reference evidence="2" key="1">
    <citation type="journal article" date="2023" name="Nat. Plants">
        <title>Single-cell RNA sequencing provides a high-resolution roadmap for understanding the multicellular compartmentation of specialized metabolism.</title>
        <authorList>
            <person name="Sun S."/>
            <person name="Shen X."/>
            <person name="Li Y."/>
            <person name="Li Y."/>
            <person name="Wang S."/>
            <person name="Li R."/>
            <person name="Zhang H."/>
            <person name="Shen G."/>
            <person name="Guo B."/>
            <person name="Wei J."/>
            <person name="Xu J."/>
            <person name="St-Pierre B."/>
            <person name="Chen S."/>
            <person name="Sun C."/>
        </authorList>
    </citation>
    <scope>NUCLEOTIDE SEQUENCE [LARGE SCALE GENOMIC DNA]</scope>
</reference>
<comment type="caution">
    <text evidence="1">The sequence shown here is derived from an EMBL/GenBank/DDBJ whole genome shotgun (WGS) entry which is preliminary data.</text>
</comment>
<keyword evidence="2" id="KW-1185">Reference proteome</keyword>
<sequence length="161" mass="17080">MGQVESGTAAAEDAAETTASSPSVSVANDNSSQSLPSLDSLIAEAAAFGDEAGNESLEAKAQKALECPCIAHLRSGPCGSQFSDAFLCFLKSTAEEKGSDCVNPFVALQNCIKAHPGAFSKEILENEDIQKEEKSAQEYRIYPPLWSVESKKSKKSKKSET</sequence>
<evidence type="ECO:0000313" key="2">
    <source>
        <dbReference type="Proteomes" id="UP001060085"/>
    </source>
</evidence>
<organism evidence="1 2">
    <name type="scientific">Catharanthus roseus</name>
    <name type="common">Madagascar periwinkle</name>
    <name type="synonym">Vinca rosea</name>
    <dbReference type="NCBI Taxonomy" id="4058"/>
    <lineage>
        <taxon>Eukaryota</taxon>
        <taxon>Viridiplantae</taxon>
        <taxon>Streptophyta</taxon>
        <taxon>Embryophyta</taxon>
        <taxon>Tracheophyta</taxon>
        <taxon>Spermatophyta</taxon>
        <taxon>Magnoliopsida</taxon>
        <taxon>eudicotyledons</taxon>
        <taxon>Gunneridae</taxon>
        <taxon>Pentapetalae</taxon>
        <taxon>asterids</taxon>
        <taxon>lamiids</taxon>
        <taxon>Gentianales</taxon>
        <taxon>Apocynaceae</taxon>
        <taxon>Rauvolfioideae</taxon>
        <taxon>Vinceae</taxon>
        <taxon>Catharanthinae</taxon>
        <taxon>Catharanthus</taxon>
    </lineage>
</organism>
<protein>
    <submittedName>
        <fullName evidence="1">Uncharacterized protein</fullName>
    </submittedName>
</protein>
<accession>A0ACC0BYP2</accession>